<comment type="subcellular location">
    <subcellularLocation>
        <location evidence="3">Chromosome</location>
    </subcellularLocation>
    <subcellularLocation>
        <location evidence="2 16">Nucleus</location>
    </subcellularLocation>
</comment>
<evidence type="ECO:0000256" key="3">
    <source>
        <dbReference type="ARBA" id="ARBA00004286"/>
    </source>
</evidence>
<comment type="function">
    <text evidence="16">Core component of the MRN complex, which plays a central role in double-strand break (DSB) repair, DNA recombination, maintenance of telomere integrity and meiosis. The MRN complex is involved in the repair of DNA double-strand breaks (DSBs) via homologous recombination (HR), an error-free mechanism which primarily occurs during S and G2 phases. The complex (1) mediates the end resection of damaged DNA, which generates proper single-stranded DNA, a key initial steps in HR, and is (2) required for the recruitment of other repair factors and efficient activation of ATM and ATR upon DNA damage. Within the MRN complex, MRE11 possesses both single-strand endonuclease activity and double-strand-specific 3'-5' exonuclease activity. MRE11 first endonucleolytically cleaves the 5' strand at DNA DSB ends to prevent non-homologous end joining (NHEJ) and licence HR. It then generates a single-stranded DNA gap via 3' to 5' exonucleolytic degradation, which is required for single-strand invasion and recombination.</text>
</comment>
<dbReference type="SUPFAM" id="SSF56300">
    <property type="entry name" value="Metallo-dependent phosphatases"/>
    <property type="match status" value="1"/>
</dbReference>
<evidence type="ECO:0000256" key="19">
    <source>
        <dbReference type="SAM" id="MobiDB-lite"/>
    </source>
</evidence>
<feature type="compositionally biased region" description="Low complexity" evidence="19">
    <location>
        <begin position="531"/>
        <end position="544"/>
    </location>
</feature>
<evidence type="ECO:0000256" key="16">
    <source>
        <dbReference type="PIRNR" id="PIRNR000882"/>
    </source>
</evidence>
<evidence type="ECO:0000256" key="18">
    <source>
        <dbReference type="RuleBase" id="RU003447"/>
    </source>
</evidence>
<accession>A0A642UQY6</accession>
<gene>
    <name evidence="21" type="ORF">DIURU_003286</name>
</gene>
<evidence type="ECO:0000256" key="15">
    <source>
        <dbReference type="ARBA" id="ARBA00023254"/>
    </source>
</evidence>
<dbReference type="GO" id="GO:0000723">
    <property type="term" value="P:telomere maintenance"/>
    <property type="evidence" value="ECO:0007669"/>
    <property type="project" value="TreeGrafter"/>
</dbReference>
<dbReference type="PANTHER" id="PTHR10139">
    <property type="entry name" value="DOUBLE-STRAND BREAK REPAIR PROTEIN MRE11"/>
    <property type="match status" value="1"/>
</dbReference>
<evidence type="ECO:0000256" key="5">
    <source>
        <dbReference type="ARBA" id="ARBA00022454"/>
    </source>
</evidence>
<dbReference type="InterPro" id="IPR038487">
    <property type="entry name" value="Mre11_capping_dom"/>
</dbReference>
<evidence type="ECO:0000313" key="22">
    <source>
        <dbReference type="Proteomes" id="UP000449547"/>
    </source>
</evidence>
<dbReference type="RefSeq" id="XP_034011912.1">
    <property type="nucleotide sequence ID" value="XM_034156031.1"/>
</dbReference>
<keyword evidence="7" id="KW-0479">Metal-binding</keyword>
<dbReference type="GO" id="GO:0000724">
    <property type="term" value="P:double-strand break repair via homologous recombination"/>
    <property type="evidence" value="ECO:0007669"/>
    <property type="project" value="TreeGrafter"/>
</dbReference>
<dbReference type="Pfam" id="PF00149">
    <property type="entry name" value="Metallophos"/>
    <property type="match status" value="1"/>
</dbReference>
<dbReference type="InterPro" id="IPR004843">
    <property type="entry name" value="Calcineurin-like_PHP"/>
</dbReference>
<proteinExistence type="inferred from homology"/>
<dbReference type="CDD" id="cd00840">
    <property type="entry name" value="MPP_Mre11_N"/>
    <property type="match status" value="1"/>
</dbReference>
<keyword evidence="14 16" id="KW-0539">Nucleus</keyword>
<keyword evidence="12 16" id="KW-0234">DNA repair</keyword>
<dbReference type="Gene3D" id="3.60.21.10">
    <property type="match status" value="1"/>
</dbReference>
<dbReference type="Proteomes" id="UP000449547">
    <property type="component" value="Unassembled WGS sequence"/>
</dbReference>
<dbReference type="InterPro" id="IPR029052">
    <property type="entry name" value="Metallo-depent_PP-like"/>
</dbReference>
<dbReference type="SMART" id="SM01347">
    <property type="entry name" value="Mre11_DNA_bind"/>
    <property type="match status" value="1"/>
</dbReference>
<comment type="similarity">
    <text evidence="4 16 18">Belongs to the MRE11/RAD32 family.</text>
</comment>
<keyword evidence="13 16" id="KW-0464">Manganese</keyword>
<protein>
    <recommendedName>
        <fullName evidence="16">Double-strand break repair protein</fullName>
    </recommendedName>
</protein>
<keyword evidence="10 16" id="KW-0378">Hydrolase</keyword>
<feature type="compositionally biased region" description="Basic residues" evidence="19">
    <location>
        <begin position="545"/>
        <end position="555"/>
    </location>
</feature>
<dbReference type="InterPro" id="IPR041796">
    <property type="entry name" value="Mre11_N"/>
</dbReference>
<keyword evidence="22" id="KW-1185">Reference proteome</keyword>
<evidence type="ECO:0000313" key="21">
    <source>
        <dbReference type="EMBL" id="KAA8901341.1"/>
    </source>
</evidence>
<dbReference type="OMA" id="ESCMFNA"/>
<dbReference type="Pfam" id="PF04152">
    <property type="entry name" value="Mre11_DNA_bind"/>
    <property type="match status" value="1"/>
</dbReference>
<evidence type="ECO:0000256" key="10">
    <source>
        <dbReference type="ARBA" id="ARBA00022801"/>
    </source>
</evidence>
<reference evidence="21 22" key="1">
    <citation type="submission" date="2019-07" db="EMBL/GenBank/DDBJ databases">
        <title>Genome assembly of two rare yeast pathogens: Diutina rugosa and Trichomonascus ciferrii.</title>
        <authorList>
            <person name="Mixao V."/>
            <person name="Saus E."/>
            <person name="Hansen A."/>
            <person name="Lass-Flor C."/>
            <person name="Gabaldon T."/>
        </authorList>
    </citation>
    <scope>NUCLEOTIDE SEQUENCE [LARGE SCALE GENOMIC DNA]</scope>
    <source>
        <strain evidence="21 22">CBS 613</strain>
    </source>
</reference>
<evidence type="ECO:0000256" key="9">
    <source>
        <dbReference type="ARBA" id="ARBA00022763"/>
    </source>
</evidence>
<comment type="cofactor">
    <cofactor evidence="1 16">
        <name>Mn(2+)</name>
        <dbReference type="ChEBI" id="CHEBI:29035"/>
    </cofactor>
</comment>
<evidence type="ECO:0000256" key="14">
    <source>
        <dbReference type="ARBA" id="ARBA00023242"/>
    </source>
</evidence>
<dbReference type="GO" id="GO:0031573">
    <property type="term" value="P:mitotic intra-S DNA damage checkpoint signaling"/>
    <property type="evidence" value="ECO:0007669"/>
    <property type="project" value="TreeGrafter"/>
</dbReference>
<dbReference type="AlphaFoldDB" id="A0A642UQY6"/>
<keyword evidence="6 16" id="KW-0540">Nuclease</keyword>
<dbReference type="OrthoDB" id="30417at2759"/>
<dbReference type="EMBL" id="SWFT01000104">
    <property type="protein sequence ID" value="KAA8901341.1"/>
    <property type="molecule type" value="Genomic_DNA"/>
</dbReference>
<dbReference type="InterPro" id="IPR003701">
    <property type="entry name" value="Mre11"/>
</dbReference>
<dbReference type="PANTHER" id="PTHR10139:SF1">
    <property type="entry name" value="DOUBLE-STRAND BREAK REPAIR PROTEIN MRE11"/>
    <property type="match status" value="1"/>
</dbReference>
<dbReference type="VEuPathDB" id="FungiDB:DIURU_003286"/>
<evidence type="ECO:0000256" key="6">
    <source>
        <dbReference type="ARBA" id="ARBA00022722"/>
    </source>
</evidence>
<evidence type="ECO:0000256" key="8">
    <source>
        <dbReference type="ARBA" id="ARBA00022759"/>
    </source>
</evidence>
<dbReference type="GO" id="GO:0007095">
    <property type="term" value="P:mitotic G2 DNA damage checkpoint signaling"/>
    <property type="evidence" value="ECO:0007669"/>
    <property type="project" value="TreeGrafter"/>
</dbReference>
<keyword evidence="5" id="KW-0158">Chromosome</keyword>
<dbReference type="PIRSF" id="PIRSF000882">
    <property type="entry name" value="DSB_repair_MRE11"/>
    <property type="match status" value="1"/>
</dbReference>
<dbReference type="GO" id="GO:0000014">
    <property type="term" value="F:single-stranded DNA endodeoxyribonuclease activity"/>
    <property type="evidence" value="ECO:0007669"/>
    <property type="project" value="TreeGrafter"/>
</dbReference>
<dbReference type="GO" id="GO:0042138">
    <property type="term" value="P:meiotic DNA double-strand break formation"/>
    <property type="evidence" value="ECO:0007669"/>
    <property type="project" value="TreeGrafter"/>
</dbReference>
<evidence type="ECO:0000256" key="7">
    <source>
        <dbReference type="ARBA" id="ARBA00022723"/>
    </source>
</evidence>
<dbReference type="GO" id="GO:0030870">
    <property type="term" value="C:Mre11 complex"/>
    <property type="evidence" value="ECO:0007669"/>
    <property type="project" value="UniProtKB-UniRule"/>
</dbReference>
<dbReference type="GeneID" id="54781937"/>
<dbReference type="GO" id="GO:0035861">
    <property type="term" value="C:site of double-strand break"/>
    <property type="evidence" value="ECO:0007669"/>
    <property type="project" value="TreeGrafter"/>
</dbReference>
<evidence type="ECO:0000256" key="1">
    <source>
        <dbReference type="ARBA" id="ARBA00001936"/>
    </source>
</evidence>
<keyword evidence="11 16" id="KW-0269">Exonuclease</keyword>
<comment type="caution">
    <text evidence="21">The sequence shown here is derived from an EMBL/GenBank/DDBJ whole genome shotgun (WGS) entry which is preliminary data.</text>
</comment>
<sequence>MRLPSIAPGRDTFSILLTTDNHVGAYEDDPIRGDDGWKTWHEITSIAADRDVDMIVQGGDLFHINKPSKKSMYQVMKSIRANCFGDRPVEMELLSDPSGNFTHGFNFVNYEDPNLNVSVPIFSISGNHDDATGDGLLSPIDILAISGMVNHFGKVENNEDIEVSPILLRKGTTQLALYGLQNVRDERLHRSFRDGKVKFLRPTVDTNSWFNLFCIHQNHAQHSITSHIPESFLPTFLDFILWGHEHECIVDPMPNAAMEFDVLQAGSSMATSLADGELAAKHVFILNIKGKDYSLEAIPLTSVRPFILKHITLEDSPVEPGPSSRASVVKYLTEQVEEAIAEANNEYLRRQHSVGVNVDPPLPLIRLKVEYSGGYEIENTRRFSNRFVGKVANVNDIIHFYKKRQVLEKVDKPEAVAKVIPERPEIKLDDILHQMLGETKLTLLPENGMDFAVKKYLETEDKHVLEGYINQEIIQESQSLLGVEIDTDEFHRDDNHSRKVLKQVLEQLKREQARAPPPTLDFKADAKSSKKSAAAKGKAAAAKSKNTKSSRAKPAKSKEFIVSDDEEDEERDEGEEEDEDDVMIISDSDNEAPPKKPTRRKRTK</sequence>
<keyword evidence="15 16" id="KW-0469">Meiosis</keyword>
<keyword evidence="9 16" id="KW-0227">DNA damage</keyword>
<evidence type="ECO:0000256" key="17">
    <source>
        <dbReference type="PIRSR" id="PIRSR000882-1"/>
    </source>
</evidence>
<dbReference type="NCBIfam" id="TIGR00583">
    <property type="entry name" value="mre11"/>
    <property type="match status" value="1"/>
</dbReference>
<feature type="compositionally biased region" description="Acidic residues" evidence="19">
    <location>
        <begin position="562"/>
        <end position="582"/>
    </location>
</feature>
<keyword evidence="8 16" id="KW-0255">Endonuclease</keyword>
<feature type="domain" description="Mre11 DNA-binding" evidence="20">
    <location>
        <begin position="293"/>
        <end position="456"/>
    </location>
</feature>
<evidence type="ECO:0000256" key="12">
    <source>
        <dbReference type="ARBA" id="ARBA00023204"/>
    </source>
</evidence>
<dbReference type="GO" id="GO:0030145">
    <property type="term" value="F:manganese ion binding"/>
    <property type="evidence" value="ECO:0007669"/>
    <property type="project" value="UniProtKB-UniRule"/>
</dbReference>
<evidence type="ECO:0000256" key="4">
    <source>
        <dbReference type="ARBA" id="ARBA00009028"/>
    </source>
</evidence>
<dbReference type="Gene3D" id="3.30.110.110">
    <property type="entry name" value="Mre11, capping domain"/>
    <property type="match status" value="1"/>
</dbReference>
<feature type="region of interest" description="Disordered" evidence="19">
    <location>
        <begin position="509"/>
        <end position="604"/>
    </location>
</feature>
<dbReference type="GO" id="GO:0006303">
    <property type="term" value="P:double-strand break repair via nonhomologous end joining"/>
    <property type="evidence" value="ECO:0007669"/>
    <property type="project" value="TreeGrafter"/>
</dbReference>
<name>A0A642UQY6_DIURU</name>
<dbReference type="GO" id="GO:0097552">
    <property type="term" value="P:mitochondrial double-strand break repair via homologous recombination"/>
    <property type="evidence" value="ECO:0007669"/>
    <property type="project" value="TreeGrafter"/>
</dbReference>
<evidence type="ECO:0000256" key="11">
    <source>
        <dbReference type="ARBA" id="ARBA00022839"/>
    </source>
</evidence>
<feature type="active site" description="Proton donor" evidence="17">
    <location>
        <position position="128"/>
    </location>
</feature>
<organism evidence="21 22">
    <name type="scientific">Diutina rugosa</name>
    <name type="common">Yeast</name>
    <name type="synonym">Candida rugosa</name>
    <dbReference type="NCBI Taxonomy" id="5481"/>
    <lineage>
        <taxon>Eukaryota</taxon>
        <taxon>Fungi</taxon>
        <taxon>Dikarya</taxon>
        <taxon>Ascomycota</taxon>
        <taxon>Saccharomycotina</taxon>
        <taxon>Pichiomycetes</taxon>
        <taxon>Debaryomycetaceae</taxon>
        <taxon>Diutina</taxon>
    </lineage>
</organism>
<evidence type="ECO:0000256" key="2">
    <source>
        <dbReference type="ARBA" id="ARBA00004123"/>
    </source>
</evidence>
<evidence type="ECO:0000259" key="20">
    <source>
        <dbReference type="SMART" id="SM01347"/>
    </source>
</evidence>
<dbReference type="FunFam" id="3.60.21.10:FF:000011">
    <property type="entry name" value="Double-strand break repair protein"/>
    <property type="match status" value="1"/>
</dbReference>
<dbReference type="InterPro" id="IPR007281">
    <property type="entry name" value="Mre11_DNA-bd"/>
</dbReference>
<dbReference type="GO" id="GO:0008296">
    <property type="term" value="F:3'-5'-DNA exonuclease activity"/>
    <property type="evidence" value="ECO:0007669"/>
    <property type="project" value="InterPro"/>
</dbReference>
<evidence type="ECO:0000256" key="13">
    <source>
        <dbReference type="ARBA" id="ARBA00023211"/>
    </source>
</evidence>